<accession>A0A6C0JGW1</accession>
<sequence length="195" mass="21080">MIKHSLSFDGNSFAFLALAGIIFKLFIGNSVSDNGVTGPASSTIWGYGLVTISLLMVLFINVAIVSRMSTLKESNIAFIKSVFFHSMPPLLLLSILAWIITINVKHFNKINKGKVANEYNSYSTVSTLLIVIQLGVLFKYLADELMVGKEAGTIKGKLDGALTGRLASVMYLLTIGNAALCGIMTIILEYFSTDG</sequence>
<keyword evidence="1" id="KW-1133">Transmembrane helix</keyword>
<name>A0A6C0JGW1_9ZZZZ</name>
<feature type="transmembrane region" description="Helical" evidence="1">
    <location>
        <begin position="121"/>
        <end position="141"/>
    </location>
</feature>
<feature type="transmembrane region" description="Helical" evidence="1">
    <location>
        <begin position="44"/>
        <end position="65"/>
    </location>
</feature>
<feature type="transmembrane region" description="Helical" evidence="1">
    <location>
        <begin position="77"/>
        <end position="101"/>
    </location>
</feature>
<reference evidence="2" key="1">
    <citation type="journal article" date="2020" name="Nature">
        <title>Giant virus diversity and host interactions through global metagenomics.</title>
        <authorList>
            <person name="Schulz F."/>
            <person name="Roux S."/>
            <person name="Paez-Espino D."/>
            <person name="Jungbluth S."/>
            <person name="Walsh D.A."/>
            <person name="Denef V.J."/>
            <person name="McMahon K.D."/>
            <person name="Konstantinidis K.T."/>
            <person name="Eloe-Fadrosh E.A."/>
            <person name="Kyrpides N.C."/>
            <person name="Woyke T."/>
        </authorList>
    </citation>
    <scope>NUCLEOTIDE SEQUENCE</scope>
    <source>
        <strain evidence="2">GVMAG-M-3300025890-48</strain>
    </source>
</reference>
<feature type="transmembrane region" description="Helical" evidence="1">
    <location>
        <begin position="12"/>
        <end position="32"/>
    </location>
</feature>
<keyword evidence="1" id="KW-0472">Membrane</keyword>
<organism evidence="2">
    <name type="scientific">viral metagenome</name>
    <dbReference type="NCBI Taxonomy" id="1070528"/>
    <lineage>
        <taxon>unclassified sequences</taxon>
        <taxon>metagenomes</taxon>
        <taxon>organismal metagenomes</taxon>
    </lineage>
</organism>
<evidence type="ECO:0000256" key="1">
    <source>
        <dbReference type="SAM" id="Phobius"/>
    </source>
</evidence>
<evidence type="ECO:0000313" key="2">
    <source>
        <dbReference type="EMBL" id="QHU03008.1"/>
    </source>
</evidence>
<keyword evidence="1" id="KW-0812">Transmembrane</keyword>
<protein>
    <submittedName>
        <fullName evidence="2">Uncharacterized protein</fullName>
    </submittedName>
</protein>
<dbReference type="EMBL" id="MN740368">
    <property type="protein sequence ID" value="QHU03008.1"/>
    <property type="molecule type" value="Genomic_DNA"/>
</dbReference>
<feature type="transmembrane region" description="Helical" evidence="1">
    <location>
        <begin position="162"/>
        <end position="188"/>
    </location>
</feature>
<proteinExistence type="predicted"/>
<dbReference type="AlphaFoldDB" id="A0A6C0JGW1"/>